<reference evidence="1" key="1">
    <citation type="journal article" date="2014" name="Front. Microbiol.">
        <title>High frequency of phylogenetically diverse reductive dehalogenase-homologous genes in deep subseafloor sedimentary metagenomes.</title>
        <authorList>
            <person name="Kawai M."/>
            <person name="Futagami T."/>
            <person name="Toyoda A."/>
            <person name="Takaki Y."/>
            <person name="Nishi S."/>
            <person name="Hori S."/>
            <person name="Arai W."/>
            <person name="Tsubouchi T."/>
            <person name="Morono Y."/>
            <person name="Uchiyama I."/>
            <person name="Ito T."/>
            <person name="Fujiyama A."/>
            <person name="Inagaki F."/>
            <person name="Takami H."/>
        </authorList>
    </citation>
    <scope>NUCLEOTIDE SEQUENCE</scope>
    <source>
        <strain evidence="1">Expedition CK06-06</strain>
    </source>
</reference>
<dbReference type="EMBL" id="BART01012917">
    <property type="protein sequence ID" value="GAG86956.1"/>
    <property type="molecule type" value="Genomic_DNA"/>
</dbReference>
<comment type="caution">
    <text evidence="1">The sequence shown here is derived from an EMBL/GenBank/DDBJ whole genome shotgun (WGS) entry which is preliminary data.</text>
</comment>
<name>X1CRT9_9ZZZZ</name>
<gene>
    <name evidence="1" type="ORF">S01H4_26695</name>
</gene>
<accession>X1CRT9</accession>
<evidence type="ECO:0000313" key="1">
    <source>
        <dbReference type="EMBL" id="GAG86956.1"/>
    </source>
</evidence>
<organism evidence="1">
    <name type="scientific">marine sediment metagenome</name>
    <dbReference type="NCBI Taxonomy" id="412755"/>
    <lineage>
        <taxon>unclassified sequences</taxon>
        <taxon>metagenomes</taxon>
        <taxon>ecological metagenomes</taxon>
    </lineage>
</organism>
<proteinExistence type="predicted"/>
<protein>
    <submittedName>
        <fullName evidence="1">Uncharacterized protein</fullName>
    </submittedName>
</protein>
<sequence length="65" mass="8016">MEIKVKNLEDMWKTLDEKEQLIVIDFIEKILKSKRYKKLREEIKERREEVSKGEVISHEEIWNDV</sequence>
<dbReference type="AlphaFoldDB" id="X1CRT9"/>